<dbReference type="InterPro" id="IPR011060">
    <property type="entry name" value="RibuloseP-bd_barrel"/>
</dbReference>
<keyword evidence="6 9" id="KW-0456">Lyase</keyword>
<evidence type="ECO:0000256" key="11">
    <source>
        <dbReference type="PIRSR" id="PIRSR614732-2"/>
    </source>
</evidence>
<dbReference type="PROSITE" id="PS00156">
    <property type="entry name" value="OMPDECASE"/>
    <property type="match status" value="1"/>
</dbReference>
<feature type="binding site" evidence="9 11">
    <location>
        <position position="213"/>
    </location>
    <ligand>
        <name>substrate</name>
    </ligand>
</feature>
<evidence type="ECO:0000256" key="12">
    <source>
        <dbReference type="RuleBase" id="RU000512"/>
    </source>
</evidence>
<dbReference type="GO" id="GO:0005829">
    <property type="term" value="C:cytosol"/>
    <property type="evidence" value="ECO:0007669"/>
    <property type="project" value="TreeGrafter"/>
</dbReference>
<dbReference type="RefSeq" id="WP_109189924.1">
    <property type="nucleotide sequence ID" value="NZ_BMYA01000004.1"/>
</dbReference>
<dbReference type="EMBL" id="QEWQ01000006">
    <property type="protein sequence ID" value="PWD80488.1"/>
    <property type="molecule type" value="Genomic_DNA"/>
</dbReference>
<evidence type="ECO:0000256" key="2">
    <source>
        <dbReference type="ARBA" id="ARBA00004861"/>
    </source>
</evidence>
<evidence type="ECO:0000256" key="9">
    <source>
        <dbReference type="HAMAP-Rule" id="MF_01200"/>
    </source>
</evidence>
<dbReference type="GO" id="GO:0004590">
    <property type="term" value="F:orotidine-5'-phosphate decarboxylase activity"/>
    <property type="evidence" value="ECO:0007669"/>
    <property type="project" value="UniProtKB-UniRule"/>
</dbReference>
<evidence type="ECO:0000256" key="6">
    <source>
        <dbReference type="ARBA" id="ARBA00023239"/>
    </source>
</evidence>
<name>A0A2U2ACV6_9GAMM</name>
<comment type="function">
    <text evidence="1 9">Catalyzes the decarboxylation of orotidine 5'-monophosphate (OMP) to uridine 5'-monophosphate (UMP).</text>
</comment>
<dbReference type="PANTHER" id="PTHR32119:SF2">
    <property type="entry name" value="OROTIDINE 5'-PHOSPHATE DECARBOXYLASE"/>
    <property type="match status" value="1"/>
</dbReference>
<feature type="domain" description="Orotidine 5'-phosphate decarboxylase" evidence="13">
    <location>
        <begin position="3"/>
        <end position="228"/>
    </location>
</feature>
<dbReference type="PANTHER" id="PTHR32119">
    <property type="entry name" value="OROTIDINE 5'-PHOSPHATE DECARBOXYLASE"/>
    <property type="match status" value="1"/>
</dbReference>
<evidence type="ECO:0000256" key="5">
    <source>
        <dbReference type="ARBA" id="ARBA00022975"/>
    </source>
</evidence>
<feature type="binding site" evidence="9 11">
    <location>
        <position position="212"/>
    </location>
    <ligand>
        <name>substrate</name>
    </ligand>
</feature>
<organism evidence="14 15">
    <name type="scientific">Ignatzschineria ureiclastica</name>
    <dbReference type="NCBI Taxonomy" id="472582"/>
    <lineage>
        <taxon>Bacteria</taxon>
        <taxon>Pseudomonadati</taxon>
        <taxon>Pseudomonadota</taxon>
        <taxon>Gammaproteobacteria</taxon>
        <taxon>Cardiobacteriales</taxon>
        <taxon>Ignatzschineriaceae</taxon>
        <taxon>Ignatzschineria</taxon>
    </lineage>
</organism>
<keyword evidence="4 9" id="KW-0210">Decarboxylase</keyword>
<dbReference type="SMART" id="SM00934">
    <property type="entry name" value="OMPdecase"/>
    <property type="match status" value="1"/>
</dbReference>
<dbReference type="AlphaFoldDB" id="A0A2U2ACV6"/>
<dbReference type="Gene3D" id="3.20.20.70">
    <property type="entry name" value="Aldolase class I"/>
    <property type="match status" value="1"/>
</dbReference>
<dbReference type="SUPFAM" id="SSF51366">
    <property type="entry name" value="Ribulose-phoshate binding barrel"/>
    <property type="match status" value="1"/>
</dbReference>
<evidence type="ECO:0000313" key="14">
    <source>
        <dbReference type="EMBL" id="PWD80488.1"/>
    </source>
</evidence>
<dbReference type="InterPro" id="IPR047596">
    <property type="entry name" value="OMPdecase_bac"/>
</dbReference>
<dbReference type="EC" id="4.1.1.23" evidence="9"/>
<gene>
    <name evidence="9" type="primary">pyrF</name>
    <name evidence="14" type="ORF">DC083_09290</name>
</gene>
<dbReference type="GO" id="GO:0044205">
    <property type="term" value="P:'de novo' UMP biosynthetic process"/>
    <property type="evidence" value="ECO:0007669"/>
    <property type="project" value="UniProtKB-UniRule"/>
</dbReference>
<keyword evidence="5 9" id="KW-0665">Pyrimidine biosynthesis</keyword>
<dbReference type="Proteomes" id="UP000245020">
    <property type="component" value="Unassembled WGS sequence"/>
</dbReference>
<feature type="binding site" evidence="9 11">
    <location>
        <position position="121"/>
    </location>
    <ligand>
        <name>substrate</name>
    </ligand>
</feature>
<evidence type="ECO:0000256" key="4">
    <source>
        <dbReference type="ARBA" id="ARBA00022793"/>
    </source>
</evidence>
<dbReference type="Pfam" id="PF00215">
    <property type="entry name" value="OMPdecase"/>
    <property type="match status" value="1"/>
</dbReference>
<sequence>MTKPIIALDFPNYLETKAFLEMMPKGEELYIKIGMELFYNEGPMLVETLKARGYEVFLDLKLYDIPNTVKSAMIGLAKMGVDMVNVHAAGGKRMMEEALEGLEIGSGNSKRPRLIAVTQLTSMSEKEMQEEQNIQTSLLESVIHYSKMTNNSGLDGVVCSALEAKMVKENTRDSFLCVTPGIRLASDAADDQRRIMTPFEAKKNGSSYIVVGRSITQAKDPLKAYYTVKEEWERTE</sequence>
<dbReference type="FunFam" id="3.20.20.70:FF:000015">
    <property type="entry name" value="Orotidine 5'-phosphate decarboxylase"/>
    <property type="match status" value="1"/>
</dbReference>
<comment type="catalytic activity">
    <reaction evidence="7 9 12">
        <text>orotidine 5'-phosphate + H(+) = UMP + CO2</text>
        <dbReference type="Rhea" id="RHEA:11596"/>
        <dbReference type="ChEBI" id="CHEBI:15378"/>
        <dbReference type="ChEBI" id="CHEBI:16526"/>
        <dbReference type="ChEBI" id="CHEBI:57538"/>
        <dbReference type="ChEBI" id="CHEBI:57865"/>
        <dbReference type="EC" id="4.1.1.23"/>
    </reaction>
</comment>
<evidence type="ECO:0000256" key="3">
    <source>
        <dbReference type="ARBA" id="ARBA00011738"/>
    </source>
</evidence>
<feature type="active site" description="Proton donor" evidence="9">
    <location>
        <position position="61"/>
    </location>
</feature>
<dbReference type="NCBIfam" id="TIGR01740">
    <property type="entry name" value="pyrF"/>
    <property type="match status" value="1"/>
</dbReference>
<dbReference type="OrthoDB" id="9806203at2"/>
<dbReference type="InterPro" id="IPR001754">
    <property type="entry name" value="OMPdeCOase_dom"/>
</dbReference>
<dbReference type="UniPathway" id="UPA00070">
    <property type="reaction ID" value="UER00120"/>
</dbReference>
<comment type="caution">
    <text evidence="14">The sequence shown here is derived from an EMBL/GenBank/DDBJ whole genome shotgun (WGS) entry which is preliminary data.</text>
</comment>
<evidence type="ECO:0000256" key="7">
    <source>
        <dbReference type="ARBA" id="ARBA00049157"/>
    </source>
</evidence>
<evidence type="ECO:0000313" key="15">
    <source>
        <dbReference type="Proteomes" id="UP000245020"/>
    </source>
</evidence>
<protein>
    <recommendedName>
        <fullName evidence="9">Orotidine 5'-phosphate decarboxylase</fullName>
        <ecNumber evidence="9">4.1.1.23</ecNumber>
    </recommendedName>
    <alternativeName>
        <fullName evidence="9">OMP decarboxylase</fullName>
        <shortName evidence="9">OMPDCase</shortName>
        <shortName evidence="9">OMPdecase</shortName>
    </alternativeName>
</protein>
<evidence type="ECO:0000256" key="8">
    <source>
        <dbReference type="ARBA" id="ARBA00061012"/>
    </source>
</evidence>
<dbReference type="InterPro" id="IPR014732">
    <property type="entry name" value="OMPdecase"/>
</dbReference>
<dbReference type="InterPro" id="IPR018089">
    <property type="entry name" value="OMPdecase_AS"/>
</dbReference>
<dbReference type="NCBIfam" id="NF001273">
    <property type="entry name" value="PRK00230.1"/>
    <property type="match status" value="1"/>
</dbReference>
<feature type="binding site" evidence="9 11">
    <location>
        <position position="192"/>
    </location>
    <ligand>
        <name>substrate</name>
    </ligand>
</feature>
<proteinExistence type="inferred from homology"/>
<feature type="active site" description="For OMPdecase activity" evidence="10">
    <location>
        <position position="59"/>
    </location>
</feature>
<comment type="pathway">
    <text evidence="2 9 12">Pyrimidine metabolism; UMP biosynthesis via de novo pathway; UMP from orotate: step 2/2.</text>
</comment>
<dbReference type="CDD" id="cd04725">
    <property type="entry name" value="OMP_decarboxylase_like"/>
    <property type="match status" value="1"/>
</dbReference>
<comment type="similarity">
    <text evidence="8 9">Belongs to the OMP decarboxylase family. Type 1 subfamily.</text>
</comment>
<keyword evidence="15" id="KW-1185">Reference proteome</keyword>
<feature type="binding site" evidence="9 11">
    <location>
        <position position="32"/>
    </location>
    <ligand>
        <name>substrate</name>
    </ligand>
</feature>
<feature type="active site" description="For OMPdecase activity" evidence="10">
    <location>
        <position position="61"/>
    </location>
</feature>
<feature type="active site" description="For OMPdecase activity" evidence="10">
    <location>
        <position position="64"/>
    </location>
</feature>
<accession>A0A2U2ACV6</accession>
<feature type="binding site" evidence="9">
    <location>
        <begin position="59"/>
        <end position="68"/>
    </location>
    <ligand>
        <name>substrate</name>
    </ligand>
</feature>
<evidence type="ECO:0000256" key="1">
    <source>
        <dbReference type="ARBA" id="ARBA00002356"/>
    </source>
</evidence>
<dbReference type="GO" id="GO:0006207">
    <property type="term" value="P:'de novo' pyrimidine nucleobase biosynthetic process"/>
    <property type="evidence" value="ECO:0007669"/>
    <property type="project" value="InterPro"/>
</dbReference>
<dbReference type="HAMAP" id="MF_01200_B">
    <property type="entry name" value="OMPdecase_type1_B"/>
    <property type="match status" value="1"/>
</dbReference>
<evidence type="ECO:0000256" key="10">
    <source>
        <dbReference type="PIRSR" id="PIRSR614732-1"/>
    </source>
</evidence>
<dbReference type="InterPro" id="IPR013785">
    <property type="entry name" value="Aldolase_TIM"/>
</dbReference>
<reference evidence="15" key="1">
    <citation type="submission" date="2018-05" db="EMBL/GenBank/DDBJ databases">
        <title>Ignatzschineria dubaiensis sp. nov., isolated from necrotic foot tissues of dromedaries (Camelus dromedarius) and associated maggots in Dubai, United Arab Emirates.</title>
        <authorList>
            <person name="Tsang C.C."/>
            <person name="Tang J.Y.M."/>
            <person name="Fong J.Y.H."/>
            <person name="Kinne J."/>
            <person name="Lee H.H."/>
            <person name="Joseph M."/>
            <person name="Jose S."/>
            <person name="Schuster R.K."/>
            <person name="Tang Y."/>
            <person name="Sivakumar S."/>
            <person name="Chen J.H.K."/>
            <person name="Teng J.L.L."/>
            <person name="Lau S.K.P."/>
            <person name="Wernery U."/>
            <person name="Woo P.C.Y."/>
        </authorList>
    </citation>
    <scope>NUCLEOTIDE SEQUENCE [LARGE SCALE GENOMIC DNA]</scope>
    <source>
        <strain evidence="15">KCTC 22644</strain>
    </source>
</reference>
<feature type="binding site" evidence="9 11">
    <location>
        <position position="9"/>
    </location>
    <ligand>
        <name>substrate</name>
    </ligand>
</feature>
<evidence type="ECO:0000259" key="13">
    <source>
        <dbReference type="SMART" id="SM00934"/>
    </source>
</evidence>
<comment type="subunit">
    <text evidence="3 9">Homodimer.</text>
</comment>
<feature type="binding site" evidence="9 11">
    <location>
        <position position="183"/>
    </location>
    <ligand>
        <name>substrate</name>
    </ligand>
</feature>